<proteinExistence type="predicted"/>
<evidence type="ECO:0000313" key="1">
    <source>
        <dbReference type="EMBL" id="KAI4350407.1"/>
    </source>
</evidence>
<sequence length="207" mass="23877">MKNRASLLLKPMIAALSSMAKSKTLAIKTKTNAIKARLIIFSLLRNRKFLMSSISHKFQSVLGHHSHPKEENFLEDGNDESKPIVNFNSNARSYEALPNPSETQVAEEDRVPFCFKSYNRYEDEEEGDEDRKYPDLTHSLFESEDLDFGGSVIDHVKNSKEEAGQEFKLEDEIDRAADLFIRKFRRQMILQKQNSLKRCQEMLEMGA</sequence>
<name>A0ACB9PPD8_BAUVA</name>
<dbReference type="Proteomes" id="UP000828941">
    <property type="component" value="Chromosome 3"/>
</dbReference>
<gene>
    <name evidence="1" type="ORF">L6164_004865</name>
</gene>
<organism evidence="1 2">
    <name type="scientific">Bauhinia variegata</name>
    <name type="common">Purple orchid tree</name>
    <name type="synonym">Phanera variegata</name>
    <dbReference type="NCBI Taxonomy" id="167791"/>
    <lineage>
        <taxon>Eukaryota</taxon>
        <taxon>Viridiplantae</taxon>
        <taxon>Streptophyta</taxon>
        <taxon>Embryophyta</taxon>
        <taxon>Tracheophyta</taxon>
        <taxon>Spermatophyta</taxon>
        <taxon>Magnoliopsida</taxon>
        <taxon>eudicotyledons</taxon>
        <taxon>Gunneridae</taxon>
        <taxon>Pentapetalae</taxon>
        <taxon>rosids</taxon>
        <taxon>fabids</taxon>
        <taxon>Fabales</taxon>
        <taxon>Fabaceae</taxon>
        <taxon>Cercidoideae</taxon>
        <taxon>Cercideae</taxon>
        <taxon>Bauhiniinae</taxon>
        <taxon>Bauhinia</taxon>
    </lineage>
</organism>
<accession>A0ACB9PPD8</accession>
<protein>
    <submittedName>
        <fullName evidence="1">Uncharacterized protein</fullName>
    </submittedName>
</protein>
<keyword evidence="2" id="KW-1185">Reference proteome</keyword>
<comment type="caution">
    <text evidence="1">The sequence shown here is derived from an EMBL/GenBank/DDBJ whole genome shotgun (WGS) entry which is preliminary data.</text>
</comment>
<evidence type="ECO:0000313" key="2">
    <source>
        <dbReference type="Proteomes" id="UP000828941"/>
    </source>
</evidence>
<reference evidence="1 2" key="1">
    <citation type="journal article" date="2022" name="DNA Res.">
        <title>Chromosomal-level genome assembly of the orchid tree Bauhinia variegata (Leguminosae; Cercidoideae) supports the allotetraploid origin hypothesis of Bauhinia.</title>
        <authorList>
            <person name="Zhong Y."/>
            <person name="Chen Y."/>
            <person name="Zheng D."/>
            <person name="Pang J."/>
            <person name="Liu Y."/>
            <person name="Luo S."/>
            <person name="Meng S."/>
            <person name="Qian L."/>
            <person name="Wei D."/>
            <person name="Dai S."/>
            <person name="Zhou R."/>
        </authorList>
    </citation>
    <scope>NUCLEOTIDE SEQUENCE [LARGE SCALE GENOMIC DNA]</scope>
    <source>
        <strain evidence="1">BV-YZ2020</strain>
    </source>
</reference>
<dbReference type="EMBL" id="CM039428">
    <property type="protein sequence ID" value="KAI4350407.1"/>
    <property type="molecule type" value="Genomic_DNA"/>
</dbReference>